<dbReference type="AlphaFoldDB" id="A0A1I2GHV7"/>
<proteinExistence type="predicted"/>
<sequence>MSLAPAARARGFESRLLEWPCFSSRLAVATISPVTFGARLGVNELPGLRALIVALGGGGQ</sequence>
<reference evidence="2" key="1">
    <citation type="submission" date="2016-10" db="EMBL/GenBank/DDBJ databases">
        <authorList>
            <person name="Varghese N."/>
            <person name="Submissions S."/>
        </authorList>
    </citation>
    <scope>NUCLEOTIDE SEQUENCE [LARGE SCALE GENOMIC DNA]</scope>
    <source>
        <strain evidence="2">ATCC 25963</strain>
    </source>
</reference>
<dbReference type="EMBL" id="FOMX01000032">
    <property type="protein sequence ID" value="SFF16447.1"/>
    <property type="molecule type" value="Genomic_DNA"/>
</dbReference>
<protein>
    <submittedName>
        <fullName evidence="1">Uncharacterized protein</fullName>
    </submittedName>
</protein>
<dbReference type="Proteomes" id="UP000199400">
    <property type="component" value="Unassembled WGS sequence"/>
</dbReference>
<dbReference type="STRING" id="54.SAMN02745121_07281"/>
<organism evidence="1 2">
    <name type="scientific">Nannocystis exedens</name>
    <dbReference type="NCBI Taxonomy" id="54"/>
    <lineage>
        <taxon>Bacteria</taxon>
        <taxon>Pseudomonadati</taxon>
        <taxon>Myxococcota</taxon>
        <taxon>Polyangia</taxon>
        <taxon>Nannocystales</taxon>
        <taxon>Nannocystaceae</taxon>
        <taxon>Nannocystis</taxon>
    </lineage>
</organism>
<evidence type="ECO:0000313" key="2">
    <source>
        <dbReference type="Proteomes" id="UP000199400"/>
    </source>
</evidence>
<keyword evidence="2" id="KW-1185">Reference proteome</keyword>
<name>A0A1I2GHV7_9BACT</name>
<accession>A0A1I2GHV7</accession>
<evidence type="ECO:0000313" key="1">
    <source>
        <dbReference type="EMBL" id="SFF16447.1"/>
    </source>
</evidence>
<gene>
    <name evidence="1" type="ORF">SAMN02745121_07281</name>
</gene>